<accession>A0AAW5K1Z7</accession>
<comment type="caution">
    <text evidence="2">The sequence shown here is derived from an EMBL/GenBank/DDBJ whole genome shotgun (WGS) entry which is preliminary data.</text>
</comment>
<dbReference type="InterPro" id="IPR005146">
    <property type="entry name" value="B3/B4_tRNA-bd"/>
</dbReference>
<gene>
    <name evidence="2" type="ORF">NE630_05095</name>
</gene>
<proteinExistence type="predicted"/>
<dbReference type="EMBL" id="JANFYT010000008">
    <property type="protein sequence ID" value="MCQ4813804.1"/>
    <property type="molecule type" value="Genomic_DNA"/>
</dbReference>
<protein>
    <submittedName>
        <fullName evidence="2">Phenylalanine--tRNA ligase beta subunit-related protein</fullName>
    </submittedName>
</protein>
<reference evidence="2 3" key="1">
    <citation type="submission" date="2022-06" db="EMBL/GenBank/DDBJ databases">
        <title>Isolation of gut microbiota from human fecal samples.</title>
        <authorList>
            <person name="Pamer E.G."/>
            <person name="Barat B."/>
            <person name="Waligurski E."/>
            <person name="Medina S."/>
            <person name="Paddock L."/>
            <person name="Mostad J."/>
        </authorList>
    </citation>
    <scope>NUCLEOTIDE SEQUENCE [LARGE SCALE GENOMIC DNA]</scope>
    <source>
        <strain evidence="2 3">DFI.9.90</strain>
    </source>
</reference>
<dbReference type="Proteomes" id="UP001205919">
    <property type="component" value="Unassembled WGS sequence"/>
</dbReference>
<dbReference type="InterPro" id="IPR020825">
    <property type="entry name" value="Phe-tRNA_synthase-like_B3/B4"/>
</dbReference>
<dbReference type="AlphaFoldDB" id="A0AAW5K1Z7"/>
<dbReference type="GO" id="GO:0003723">
    <property type="term" value="F:RNA binding"/>
    <property type="evidence" value="ECO:0007669"/>
    <property type="project" value="InterPro"/>
</dbReference>
<dbReference type="PANTHER" id="PTHR39209">
    <property type="match status" value="1"/>
</dbReference>
<keyword evidence="3" id="KW-1185">Reference proteome</keyword>
<keyword evidence="2" id="KW-0436">Ligase</keyword>
<dbReference type="RefSeq" id="WP_008709444.1">
    <property type="nucleotide sequence ID" value="NZ_CABKQM010000003.1"/>
</dbReference>
<dbReference type="SMART" id="SM00873">
    <property type="entry name" value="B3_4"/>
    <property type="match status" value="1"/>
</dbReference>
<dbReference type="PANTHER" id="PTHR39209:SF2">
    <property type="entry name" value="CYTOPLASMIC PROTEIN"/>
    <property type="match status" value="1"/>
</dbReference>
<dbReference type="GO" id="GO:0004826">
    <property type="term" value="F:phenylalanine-tRNA ligase activity"/>
    <property type="evidence" value="ECO:0007669"/>
    <property type="project" value="InterPro"/>
</dbReference>
<name>A0AAW5K1Z7_9BACT</name>
<sequence length="239" mass="26586">MKLSIDKKITQDFPDAKIGWLRARIADGAGAARGRNVRIAEMKKKLEANLNDMGISADTLTLHPDVRRWRETYSKMGVKPSKYRCSLEALLRRIFKGDIWSVSDVVDCYDCVSALNLLPMGAHDMTKLRGDMVLRYAREGEKFYPLGAGDSVVDCAPPQIVYADGEKVCCWLWNYRDTRDACVDENTREALFLVDCAFETEWRSVEDGLAALAGELEAIGCQVRASGVVRAASPAAEVE</sequence>
<organism evidence="2 3">
    <name type="scientific">Cloacibacillus evryensis</name>
    <dbReference type="NCBI Taxonomy" id="508460"/>
    <lineage>
        <taxon>Bacteria</taxon>
        <taxon>Thermotogati</taxon>
        <taxon>Synergistota</taxon>
        <taxon>Synergistia</taxon>
        <taxon>Synergistales</taxon>
        <taxon>Synergistaceae</taxon>
        <taxon>Cloacibacillus</taxon>
    </lineage>
</organism>
<dbReference type="Gene3D" id="3.50.40.10">
    <property type="entry name" value="Phenylalanyl-trna Synthetase, Chain B, domain 3"/>
    <property type="match status" value="1"/>
</dbReference>
<feature type="domain" description="B3/B4 tRNA-binding" evidence="1">
    <location>
        <begin position="67"/>
        <end position="221"/>
    </location>
</feature>
<evidence type="ECO:0000259" key="1">
    <source>
        <dbReference type="SMART" id="SM00873"/>
    </source>
</evidence>
<evidence type="ECO:0000313" key="3">
    <source>
        <dbReference type="Proteomes" id="UP001205919"/>
    </source>
</evidence>
<dbReference type="SUPFAM" id="SSF56037">
    <property type="entry name" value="PheT/TilS domain"/>
    <property type="match status" value="1"/>
</dbReference>
<evidence type="ECO:0000313" key="2">
    <source>
        <dbReference type="EMBL" id="MCQ4813804.1"/>
    </source>
</evidence>
<dbReference type="Pfam" id="PF03483">
    <property type="entry name" value="B3_4"/>
    <property type="match status" value="1"/>
</dbReference>